<dbReference type="EMBL" id="JAAAUQ010000532">
    <property type="protein sequence ID" value="KAF9149415.1"/>
    <property type="molecule type" value="Genomic_DNA"/>
</dbReference>
<dbReference type="AlphaFoldDB" id="A0A9P5VA21"/>
<sequence length="345" mass="39371">MAGSFVSVSRDPSLYSSPRDDLSMISSDRSHVSPRRSGDTPFEEADAGERQPLLLQARAANGGSQYRQQQNQNHSGNGDLDSDHHQENDGKGGNNRKTMRAAKKLDQQDSAAASDAMSPVDIKNAARENDQRERKMEQFTQEQEAKRQAHQQEREKSPHSPLTYIPHGSKTLSPPDYHQQQMQHLQVLQQSTSGRSASARRLEREIWQWPPNMHVEICTLLVRWIYFEEVCTHHSGSNYPLNVIELLLDAFHRLDLQMLFQRFLTTQLHLIEQHTNPMSFWKSPELAKPNGMVNRFFRPIIVKTSAQNLRTIVWSQEFGDVLGPVDPSGVFREALAKQPSPFSRQ</sequence>
<feature type="compositionally biased region" description="Basic and acidic residues" evidence="1">
    <location>
        <begin position="81"/>
        <end position="90"/>
    </location>
</feature>
<feature type="region of interest" description="Disordered" evidence="1">
    <location>
        <begin position="1"/>
        <end position="181"/>
    </location>
</feature>
<protein>
    <submittedName>
        <fullName evidence="2">Uncharacterized protein</fullName>
    </submittedName>
</protein>
<dbReference type="Proteomes" id="UP000748756">
    <property type="component" value="Unassembled WGS sequence"/>
</dbReference>
<accession>A0A9P5VA21</accession>
<comment type="caution">
    <text evidence="2">The sequence shown here is derived from an EMBL/GenBank/DDBJ whole genome shotgun (WGS) entry which is preliminary data.</text>
</comment>
<evidence type="ECO:0000313" key="3">
    <source>
        <dbReference type="Proteomes" id="UP000748756"/>
    </source>
</evidence>
<proteinExistence type="predicted"/>
<keyword evidence="3" id="KW-1185">Reference proteome</keyword>
<name>A0A9P5VA21_9FUNG</name>
<dbReference type="OrthoDB" id="2435234at2759"/>
<feature type="compositionally biased region" description="Polar residues" evidence="1">
    <location>
        <begin position="62"/>
        <end position="76"/>
    </location>
</feature>
<evidence type="ECO:0000313" key="2">
    <source>
        <dbReference type="EMBL" id="KAF9149415.1"/>
    </source>
</evidence>
<gene>
    <name evidence="2" type="ORF">BG015_008806</name>
</gene>
<feature type="compositionally biased region" description="Basic and acidic residues" evidence="1">
    <location>
        <begin position="124"/>
        <end position="158"/>
    </location>
</feature>
<reference evidence="2" key="1">
    <citation type="journal article" date="2020" name="Fungal Divers.">
        <title>Resolving the Mortierellaceae phylogeny through synthesis of multi-gene phylogenetics and phylogenomics.</title>
        <authorList>
            <person name="Vandepol N."/>
            <person name="Liber J."/>
            <person name="Desiro A."/>
            <person name="Na H."/>
            <person name="Kennedy M."/>
            <person name="Barry K."/>
            <person name="Grigoriev I.V."/>
            <person name="Miller A.N."/>
            <person name="O'Donnell K."/>
            <person name="Stajich J.E."/>
            <person name="Bonito G."/>
        </authorList>
    </citation>
    <scope>NUCLEOTIDE SEQUENCE</scope>
    <source>
        <strain evidence="2">NRRL 6426</strain>
    </source>
</reference>
<evidence type="ECO:0000256" key="1">
    <source>
        <dbReference type="SAM" id="MobiDB-lite"/>
    </source>
</evidence>
<organism evidence="2 3">
    <name type="scientific">Linnemannia schmuckeri</name>
    <dbReference type="NCBI Taxonomy" id="64567"/>
    <lineage>
        <taxon>Eukaryota</taxon>
        <taxon>Fungi</taxon>
        <taxon>Fungi incertae sedis</taxon>
        <taxon>Mucoromycota</taxon>
        <taxon>Mortierellomycotina</taxon>
        <taxon>Mortierellomycetes</taxon>
        <taxon>Mortierellales</taxon>
        <taxon>Mortierellaceae</taxon>
        <taxon>Linnemannia</taxon>
    </lineage>
</organism>